<dbReference type="GO" id="GO:0016020">
    <property type="term" value="C:membrane"/>
    <property type="evidence" value="ECO:0007669"/>
    <property type="project" value="UniProtKB-SubCell"/>
</dbReference>
<feature type="domain" description="SH2" evidence="13">
    <location>
        <begin position="46"/>
        <end position="113"/>
    </location>
</feature>
<evidence type="ECO:0000256" key="4">
    <source>
        <dbReference type="ARBA" id="ARBA00022771"/>
    </source>
</evidence>
<protein>
    <recommendedName>
        <fullName evidence="8">Beta-chimaerin</fullName>
    </recommendedName>
    <alternativeName>
        <fullName evidence="9">Beta-chimerin</fullName>
    </alternativeName>
    <alternativeName>
        <fullName evidence="10">Rho GTPase-activating protein 3</fullName>
    </alternativeName>
</protein>
<dbReference type="Gene3D" id="3.30.505.10">
    <property type="entry name" value="SH2 domain"/>
    <property type="match status" value="1"/>
</dbReference>
<keyword evidence="2" id="KW-0343">GTPase activation</keyword>
<dbReference type="InterPro" id="IPR000980">
    <property type="entry name" value="SH2"/>
</dbReference>
<dbReference type="SMART" id="SM00109">
    <property type="entry name" value="C1"/>
    <property type="match status" value="1"/>
</dbReference>
<dbReference type="InterPro" id="IPR020454">
    <property type="entry name" value="DAG/PE-bd"/>
</dbReference>
<dbReference type="GO" id="GO:0005096">
    <property type="term" value="F:GTPase activator activity"/>
    <property type="evidence" value="ECO:0007669"/>
    <property type="project" value="UniProtKB-KW"/>
</dbReference>
<dbReference type="Gene3D" id="1.10.555.10">
    <property type="entry name" value="Rho GTPase activation protein"/>
    <property type="match status" value="1"/>
</dbReference>
<gene>
    <name evidence="16" type="ORF">V1264_008814</name>
</gene>
<dbReference type="PROSITE" id="PS00479">
    <property type="entry name" value="ZF_DAG_PE_1"/>
    <property type="match status" value="1"/>
</dbReference>
<evidence type="ECO:0000259" key="14">
    <source>
        <dbReference type="PROSITE" id="PS50081"/>
    </source>
</evidence>
<evidence type="ECO:0000313" key="17">
    <source>
        <dbReference type="Proteomes" id="UP001374579"/>
    </source>
</evidence>
<dbReference type="SMART" id="SM00252">
    <property type="entry name" value="SH2"/>
    <property type="match status" value="1"/>
</dbReference>
<proteinExistence type="predicted"/>
<evidence type="ECO:0000256" key="8">
    <source>
        <dbReference type="ARBA" id="ARBA00073081"/>
    </source>
</evidence>
<dbReference type="AlphaFoldDB" id="A0AAN9ATU6"/>
<evidence type="ECO:0000256" key="12">
    <source>
        <dbReference type="SAM" id="MobiDB-lite"/>
    </source>
</evidence>
<evidence type="ECO:0000256" key="10">
    <source>
        <dbReference type="ARBA" id="ARBA00077047"/>
    </source>
</evidence>
<evidence type="ECO:0000256" key="7">
    <source>
        <dbReference type="ARBA" id="ARBA00023136"/>
    </source>
</evidence>
<dbReference type="PROSITE" id="PS50001">
    <property type="entry name" value="SH2"/>
    <property type="match status" value="1"/>
</dbReference>
<dbReference type="PANTHER" id="PTHR46075:SF2">
    <property type="entry name" value="RHO GTPASE ACTIVATING PROTEIN AT 5A, ISOFORM A"/>
    <property type="match status" value="1"/>
</dbReference>
<dbReference type="PROSITE" id="PS50081">
    <property type="entry name" value="ZF_DAG_PE_2"/>
    <property type="match status" value="1"/>
</dbReference>
<feature type="compositionally biased region" description="Low complexity" evidence="12">
    <location>
        <begin position="174"/>
        <end position="183"/>
    </location>
</feature>
<dbReference type="Pfam" id="PF00130">
    <property type="entry name" value="C1_1"/>
    <property type="match status" value="1"/>
</dbReference>
<feature type="compositionally biased region" description="Polar residues" evidence="12">
    <location>
        <begin position="184"/>
        <end position="193"/>
    </location>
</feature>
<dbReference type="PROSITE" id="PS50238">
    <property type="entry name" value="RHOGAP"/>
    <property type="match status" value="1"/>
</dbReference>
<dbReference type="SUPFAM" id="SSF48350">
    <property type="entry name" value="GTPase activation domain, GAP"/>
    <property type="match status" value="1"/>
</dbReference>
<sequence length="468" mass="53651">MQDERDSQQLPPWNTYLYGLQQEAPKPFCVACQREVPNKPEFYGNEFHGNVSRSGADSLLVEDGCYLVRKSERAPDAFTLAIRFNEETKNFKLYYDGQHFVGEKRFDTVYDLVADGLIHFYIELRAADYIKQLSSESTYAESPYMAYNQCRLRHDKTLRVRGAGTNRRHGVSPNSDSAANDSSGTADGLNSTPENDEPEQDVDWTKYEKPHVFKVQNFNGLNWCELCANFMWGLIAQGVKCQDCGVQTHKKCSEKMPNECMPNMKYIKRLYGVDLTTVSKANKQTLPSVVERCVKEIEKRGLDTEGLYRLAGFHDDVEAIRVAFDKDGENTDISQTKYEDVNTICSALKLYFRLLPIPLITFDIYKPLLDIIKKDNMAEEETVKQMKDVMARLPPAHFHTLKYLTAHLVRLTEHKAKNMMSAENLSIVFAPTLMRPLETNPIVSLMAAKFEQKVIEFILNHQRDIFGR</sequence>
<evidence type="ECO:0000259" key="15">
    <source>
        <dbReference type="PROSITE" id="PS50238"/>
    </source>
</evidence>
<evidence type="ECO:0000256" key="1">
    <source>
        <dbReference type="ARBA" id="ARBA00004170"/>
    </source>
</evidence>
<dbReference type="GO" id="GO:0007165">
    <property type="term" value="P:signal transduction"/>
    <property type="evidence" value="ECO:0007669"/>
    <property type="project" value="InterPro"/>
</dbReference>
<dbReference type="EMBL" id="JBAMIC010000021">
    <property type="protein sequence ID" value="KAK7093173.1"/>
    <property type="molecule type" value="Genomic_DNA"/>
</dbReference>
<dbReference type="InterPro" id="IPR051854">
    <property type="entry name" value="Rho-type_GAP"/>
</dbReference>
<comment type="caution">
    <text evidence="16">The sequence shown here is derived from an EMBL/GenBank/DDBJ whole genome shotgun (WGS) entry which is preliminary data.</text>
</comment>
<comment type="subcellular location">
    <subcellularLocation>
        <location evidence="1">Membrane</location>
        <topology evidence="1">Peripheral membrane protein</topology>
    </subcellularLocation>
</comment>
<dbReference type="FunFam" id="3.30.505.10:FF:000019">
    <property type="entry name" value="Chimaerin"/>
    <property type="match status" value="1"/>
</dbReference>
<dbReference type="PANTHER" id="PTHR46075">
    <property type="entry name" value="CHIMERIN FAMILY MEMBER"/>
    <property type="match status" value="1"/>
</dbReference>
<dbReference type="Pfam" id="PF00017">
    <property type="entry name" value="SH2"/>
    <property type="match status" value="1"/>
</dbReference>
<evidence type="ECO:0000256" key="6">
    <source>
        <dbReference type="ARBA" id="ARBA00022999"/>
    </source>
</evidence>
<dbReference type="Pfam" id="PF00620">
    <property type="entry name" value="RhoGAP"/>
    <property type="match status" value="1"/>
</dbReference>
<dbReference type="GO" id="GO:0008270">
    <property type="term" value="F:zinc ion binding"/>
    <property type="evidence" value="ECO:0007669"/>
    <property type="project" value="UniProtKB-KW"/>
</dbReference>
<feature type="region of interest" description="Disordered" evidence="12">
    <location>
        <begin position="163"/>
        <end position="201"/>
    </location>
</feature>
<accession>A0AAN9ATU6</accession>
<dbReference type="SUPFAM" id="SSF57889">
    <property type="entry name" value="Cysteine-rich domain"/>
    <property type="match status" value="1"/>
</dbReference>
<evidence type="ECO:0000259" key="13">
    <source>
        <dbReference type="PROSITE" id="PS50001"/>
    </source>
</evidence>
<keyword evidence="3" id="KW-0479">Metal-binding</keyword>
<evidence type="ECO:0000256" key="2">
    <source>
        <dbReference type="ARBA" id="ARBA00022468"/>
    </source>
</evidence>
<feature type="domain" description="Phorbol-ester/DAG-type" evidence="14">
    <location>
        <begin position="210"/>
        <end position="260"/>
    </location>
</feature>
<dbReference type="Proteomes" id="UP001374579">
    <property type="component" value="Unassembled WGS sequence"/>
</dbReference>
<keyword evidence="17" id="KW-1185">Reference proteome</keyword>
<keyword evidence="5" id="KW-0862">Zinc</keyword>
<organism evidence="16 17">
    <name type="scientific">Littorina saxatilis</name>
    <dbReference type="NCBI Taxonomy" id="31220"/>
    <lineage>
        <taxon>Eukaryota</taxon>
        <taxon>Metazoa</taxon>
        <taxon>Spiralia</taxon>
        <taxon>Lophotrochozoa</taxon>
        <taxon>Mollusca</taxon>
        <taxon>Gastropoda</taxon>
        <taxon>Caenogastropoda</taxon>
        <taxon>Littorinimorpha</taxon>
        <taxon>Littorinoidea</taxon>
        <taxon>Littorinidae</taxon>
        <taxon>Littorina</taxon>
    </lineage>
</organism>
<evidence type="ECO:0000313" key="16">
    <source>
        <dbReference type="EMBL" id="KAK7093173.1"/>
    </source>
</evidence>
<dbReference type="PRINTS" id="PR00008">
    <property type="entry name" value="DAGPEDOMAIN"/>
</dbReference>
<feature type="domain" description="Rho-GAP" evidence="15">
    <location>
        <begin position="273"/>
        <end position="466"/>
    </location>
</feature>
<reference evidence="16 17" key="1">
    <citation type="submission" date="2024-02" db="EMBL/GenBank/DDBJ databases">
        <title>Chromosome-scale genome assembly of the rough periwinkle Littorina saxatilis.</title>
        <authorList>
            <person name="De Jode A."/>
            <person name="Faria R."/>
            <person name="Formenti G."/>
            <person name="Sims Y."/>
            <person name="Smith T.P."/>
            <person name="Tracey A."/>
            <person name="Wood J.M.D."/>
            <person name="Zagrodzka Z.B."/>
            <person name="Johannesson K."/>
            <person name="Butlin R.K."/>
            <person name="Leder E.H."/>
        </authorList>
    </citation>
    <scope>NUCLEOTIDE SEQUENCE [LARGE SCALE GENOMIC DNA]</scope>
    <source>
        <strain evidence="16">Snail1</strain>
        <tissue evidence="16">Muscle</tissue>
    </source>
</reference>
<keyword evidence="7" id="KW-0472">Membrane</keyword>
<dbReference type="InterPro" id="IPR036860">
    <property type="entry name" value="SH2_dom_sf"/>
</dbReference>
<dbReference type="InterPro" id="IPR002219">
    <property type="entry name" value="PKC_DAG/PE"/>
</dbReference>
<evidence type="ECO:0000256" key="11">
    <source>
        <dbReference type="PROSITE-ProRule" id="PRU00191"/>
    </source>
</evidence>
<dbReference type="Gene3D" id="3.30.60.20">
    <property type="match status" value="1"/>
</dbReference>
<dbReference type="InterPro" id="IPR000198">
    <property type="entry name" value="RhoGAP_dom"/>
</dbReference>
<dbReference type="FunFam" id="3.30.60.20:FF:000025">
    <property type="entry name" value="Chimaerin"/>
    <property type="match status" value="1"/>
</dbReference>
<dbReference type="SMART" id="SM00324">
    <property type="entry name" value="RhoGAP"/>
    <property type="match status" value="1"/>
</dbReference>
<name>A0AAN9ATU6_9CAEN</name>
<dbReference type="InterPro" id="IPR046349">
    <property type="entry name" value="C1-like_sf"/>
</dbReference>
<keyword evidence="6 11" id="KW-0727">SH2 domain</keyword>
<keyword evidence="4" id="KW-0863">Zinc-finger</keyword>
<evidence type="ECO:0000256" key="9">
    <source>
        <dbReference type="ARBA" id="ARBA00076015"/>
    </source>
</evidence>
<dbReference type="InterPro" id="IPR008936">
    <property type="entry name" value="Rho_GTPase_activation_prot"/>
</dbReference>
<dbReference type="SUPFAM" id="SSF55550">
    <property type="entry name" value="SH2 domain"/>
    <property type="match status" value="1"/>
</dbReference>
<dbReference type="FunFam" id="1.10.555.10:FF:000005">
    <property type="entry name" value="Chimaerin"/>
    <property type="match status" value="1"/>
</dbReference>
<evidence type="ECO:0000256" key="5">
    <source>
        <dbReference type="ARBA" id="ARBA00022833"/>
    </source>
</evidence>
<evidence type="ECO:0000256" key="3">
    <source>
        <dbReference type="ARBA" id="ARBA00022723"/>
    </source>
</evidence>
<dbReference type="CDD" id="cd20806">
    <property type="entry name" value="C1_CHN"/>
    <property type="match status" value="1"/>
</dbReference>